<dbReference type="PANTHER" id="PTHR42877:SF4">
    <property type="entry name" value="FAD_NAD(P)-BINDING DOMAIN-CONTAINING PROTEIN-RELATED"/>
    <property type="match status" value="1"/>
</dbReference>
<dbReference type="Proteomes" id="UP001551695">
    <property type="component" value="Unassembled WGS sequence"/>
</dbReference>
<accession>A0ABV3FPJ2</accession>
<comment type="similarity">
    <text evidence="1">Belongs to the FAD-binding monooxygenase family.</text>
</comment>
<comment type="caution">
    <text evidence="5">The sequence shown here is derived from an EMBL/GenBank/DDBJ whole genome shotgun (WGS) entry which is preliminary data.</text>
</comment>
<evidence type="ECO:0000313" key="6">
    <source>
        <dbReference type="Proteomes" id="UP001551695"/>
    </source>
</evidence>
<dbReference type="Gene3D" id="3.50.50.60">
    <property type="entry name" value="FAD/NAD(P)-binding domain"/>
    <property type="match status" value="2"/>
</dbReference>
<dbReference type="EMBL" id="JBFAKC010000003">
    <property type="protein sequence ID" value="MEV0707340.1"/>
    <property type="molecule type" value="Genomic_DNA"/>
</dbReference>
<dbReference type="Pfam" id="PF00743">
    <property type="entry name" value="FMO-like"/>
    <property type="match status" value="1"/>
</dbReference>
<dbReference type="InterPro" id="IPR036188">
    <property type="entry name" value="FAD/NAD-bd_sf"/>
</dbReference>
<evidence type="ECO:0000256" key="3">
    <source>
        <dbReference type="ARBA" id="ARBA00022827"/>
    </source>
</evidence>
<dbReference type="InterPro" id="IPR051209">
    <property type="entry name" value="FAD-bind_Monooxygenase_sf"/>
</dbReference>
<organism evidence="5 6">
    <name type="scientific">Nocardia aurea</name>
    <dbReference type="NCBI Taxonomy" id="2144174"/>
    <lineage>
        <taxon>Bacteria</taxon>
        <taxon>Bacillati</taxon>
        <taxon>Actinomycetota</taxon>
        <taxon>Actinomycetes</taxon>
        <taxon>Mycobacteriales</taxon>
        <taxon>Nocardiaceae</taxon>
        <taxon>Nocardia</taxon>
    </lineage>
</organism>
<dbReference type="InterPro" id="IPR020946">
    <property type="entry name" value="Flavin_mOase-like"/>
</dbReference>
<dbReference type="RefSeq" id="WP_357781083.1">
    <property type="nucleotide sequence ID" value="NZ_JBFAKC010000003.1"/>
</dbReference>
<protein>
    <submittedName>
        <fullName evidence="5">NAD(P)/FAD-dependent oxidoreductase</fullName>
        <ecNumber evidence="5">1.14.13.-</ecNumber>
    </submittedName>
</protein>
<reference evidence="5 6" key="1">
    <citation type="submission" date="2024-06" db="EMBL/GenBank/DDBJ databases">
        <title>The Natural Products Discovery Center: Release of the First 8490 Sequenced Strains for Exploring Actinobacteria Biosynthetic Diversity.</title>
        <authorList>
            <person name="Kalkreuter E."/>
            <person name="Kautsar S.A."/>
            <person name="Yang D."/>
            <person name="Bader C.D."/>
            <person name="Teijaro C.N."/>
            <person name="Fluegel L."/>
            <person name="Davis C.M."/>
            <person name="Simpson J.R."/>
            <person name="Lauterbach L."/>
            <person name="Steele A.D."/>
            <person name="Gui C."/>
            <person name="Meng S."/>
            <person name="Li G."/>
            <person name="Viehrig K."/>
            <person name="Ye F."/>
            <person name="Su P."/>
            <person name="Kiefer A.F."/>
            <person name="Nichols A."/>
            <person name="Cepeda A.J."/>
            <person name="Yan W."/>
            <person name="Fan B."/>
            <person name="Jiang Y."/>
            <person name="Adhikari A."/>
            <person name="Zheng C.-J."/>
            <person name="Schuster L."/>
            <person name="Cowan T.M."/>
            <person name="Smanski M.J."/>
            <person name="Chevrette M.G."/>
            <person name="De Carvalho L.P.S."/>
            <person name="Shen B."/>
        </authorList>
    </citation>
    <scope>NUCLEOTIDE SEQUENCE [LARGE SCALE GENOMIC DNA]</scope>
    <source>
        <strain evidence="5 6">NPDC050403</strain>
    </source>
</reference>
<keyword evidence="3" id="KW-0274">FAD</keyword>
<evidence type="ECO:0000256" key="1">
    <source>
        <dbReference type="ARBA" id="ARBA00010139"/>
    </source>
</evidence>
<sequence length="496" mass="54783">MTHTPRPVGGTRSGPSVLVIGAGFGGIGAAIELRHGGFRDVTILERATDLGGVWRENTYPGAACDVPSPLYSYSYEPKPDWPQRYSGRAAIHEYLTGVARGHGLFDAIEFGVEVTGAAFDEHGGRWQVRTADGTTRFADVLIPAVGQLSRPALPTIAGIDTFAGHAFHSAHWEHDVDLTGKRVACIGTGASAIQFVPEIQPVVDRLTVFQRTPPWVIPKFDTDYSPVQHRIFARVPGMLSLERLGWWSIGEFVSLGLVEFPAIARLVTRIAERHLRKQVEDPGLRAVLTPDYPIGCKRALFSNDYYPALTRPNVRVETAAITEITPDGPRTADGVVHPVDVIIYGTGFKGTEFLWPMRILGRNGRELADTWADGAHAHYGITVPGFPNLFMVYGPNTNLGVGSIVYMIESQARYIRQAVRLLAEHPGSYLEVRDGPEREFNTALQKRLDRTPWNFCGSWYRTASGRITNNWPGTVTSYRRRTRRLKPDDFALTPAG</sequence>
<dbReference type="SUPFAM" id="SSF51905">
    <property type="entry name" value="FAD/NAD(P)-binding domain"/>
    <property type="match status" value="1"/>
</dbReference>
<proteinExistence type="inferred from homology"/>
<dbReference type="GO" id="GO:0016491">
    <property type="term" value="F:oxidoreductase activity"/>
    <property type="evidence" value="ECO:0007669"/>
    <property type="project" value="UniProtKB-KW"/>
</dbReference>
<evidence type="ECO:0000313" key="5">
    <source>
        <dbReference type="EMBL" id="MEV0707340.1"/>
    </source>
</evidence>
<dbReference type="PANTHER" id="PTHR42877">
    <property type="entry name" value="L-ORNITHINE N(5)-MONOOXYGENASE-RELATED"/>
    <property type="match status" value="1"/>
</dbReference>
<evidence type="ECO:0000256" key="4">
    <source>
        <dbReference type="ARBA" id="ARBA00023002"/>
    </source>
</evidence>
<name>A0ABV3FPJ2_9NOCA</name>
<dbReference type="EC" id="1.14.13.-" evidence="5"/>
<gene>
    <name evidence="5" type="ORF">AB0I48_07220</name>
</gene>
<evidence type="ECO:0000256" key="2">
    <source>
        <dbReference type="ARBA" id="ARBA00022630"/>
    </source>
</evidence>
<keyword evidence="4 5" id="KW-0560">Oxidoreductase</keyword>
<keyword evidence="2" id="KW-0285">Flavoprotein</keyword>
<keyword evidence="6" id="KW-1185">Reference proteome</keyword>